<gene>
    <name evidence="5" type="primary">prfA</name>
</gene>
<sequence length="355" mass="40391">MLHKLAEVEARYEELNRLLADPVVLSDQNRLRDVAKEHREVEELVEIYRSYRQLETQIQDNKELIADGEDPELTELAKEELPELETELQNLTDKINVLLMPKDPNDDKNVLLEIRAGTGGDEAALFAGDLFRMYSRYAERSGWRVDVMSMSEGTQGGVKEVIVWLRATTFFCVKYESGVHRVQRVPATESQGRIHTSAATVAVMPEAEEAEIDIRNEDLRIDTYRSQGAGGQHVNTTDSAVRITHLPTGMVVQCQDEKSQIKNRAKAMKVLSSRLLDFIRQKEAAERAAERKELVRTGDRSEKIRTYNFPQDRITDHRIGFSAHNLPAVLQGDLEAVLIALRTYFQSEELKGQEN</sequence>
<organism evidence="8">
    <name type="scientific">uncultured marine bacterium MedDCM-OCT-S11-C310</name>
    <dbReference type="NCBI Taxonomy" id="743080"/>
    <lineage>
        <taxon>Bacteria</taxon>
        <taxon>environmental samples</taxon>
    </lineage>
</organism>
<dbReference type="Pfam" id="PF00472">
    <property type="entry name" value="RF-1"/>
    <property type="match status" value="1"/>
</dbReference>
<evidence type="ECO:0000256" key="3">
    <source>
        <dbReference type="ARBA" id="ARBA00022481"/>
    </source>
</evidence>
<reference evidence="8" key="1">
    <citation type="journal article" date="2010" name="ISME J.">
        <title>Metagenome of the Mediterranean deep chlorophyll maximum studied by direct and fosmid library 454 pyrosequencing.</title>
        <authorList>
            <person name="Ghai R."/>
            <person name="Martin-Cuadrado A.B."/>
            <person name="Molto A.G."/>
            <person name="Heredia I.G."/>
            <person name="Cabrera R."/>
            <person name="Martin J."/>
            <person name="Verdu M."/>
            <person name="Deschamps P."/>
            <person name="Moreira D."/>
            <person name="Lopez-Garcia P."/>
            <person name="Mira A."/>
            <person name="Rodriguez-Valera F."/>
        </authorList>
    </citation>
    <scope>NUCLEOTIDE SEQUENCE</scope>
</reference>
<evidence type="ECO:0000256" key="1">
    <source>
        <dbReference type="ARBA" id="ARBA00002986"/>
    </source>
</evidence>
<dbReference type="GO" id="GO:0016149">
    <property type="term" value="F:translation release factor activity, codon specific"/>
    <property type="evidence" value="ECO:0007669"/>
    <property type="project" value="UniProtKB-UniRule"/>
</dbReference>
<dbReference type="InterPro" id="IPR000352">
    <property type="entry name" value="Pep_chain_release_fac_I"/>
</dbReference>
<dbReference type="InterPro" id="IPR004373">
    <property type="entry name" value="RF-1"/>
</dbReference>
<evidence type="ECO:0000256" key="2">
    <source>
        <dbReference type="ARBA" id="ARBA00010835"/>
    </source>
</evidence>
<dbReference type="Gene3D" id="3.30.160.20">
    <property type="match status" value="1"/>
</dbReference>
<proteinExistence type="inferred from homology"/>
<comment type="similarity">
    <text evidence="2 5">Belongs to the prokaryotic/mitochondrial release factor family.</text>
</comment>
<keyword evidence="4 5" id="KW-0648">Protein biosynthesis</keyword>
<dbReference type="FunFam" id="3.30.70.1660:FF:000002">
    <property type="entry name" value="Peptide chain release factor 1"/>
    <property type="match status" value="1"/>
</dbReference>
<dbReference type="PROSITE" id="PS00745">
    <property type="entry name" value="RF_PROK_I"/>
    <property type="match status" value="1"/>
</dbReference>
<name>D6PE47_9BACT</name>
<comment type="PTM">
    <text evidence="5">Methylated by PrmC. Methylation increases the termination efficiency of RF1.</text>
</comment>
<dbReference type="NCBIfam" id="NF001859">
    <property type="entry name" value="PRK00591.1"/>
    <property type="match status" value="1"/>
</dbReference>
<dbReference type="AlphaFoldDB" id="D6PE47"/>
<evidence type="ECO:0000256" key="4">
    <source>
        <dbReference type="ARBA" id="ARBA00022917"/>
    </source>
</evidence>
<keyword evidence="5" id="KW-0963">Cytoplasm</keyword>
<dbReference type="PANTHER" id="PTHR43804">
    <property type="entry name" value="LD18447P"/>
    <property type="match status" value="1"/>
</dbReference>
<feature type="modified residue" description="N5-methylglutamine" evidence="5">
    <location>
        <position position="232"/>
    </location>
</feature>
<dbReference type="InterPro" id="IPR050057">
    <property type="entry name" value="Prokaryotic/Mito_RF"/>
</dbReference>
<dbReference type="PANTHER" id="PTHR43804:SF7">
    <property type="entry name" value="LD18447P"/>
    <property type="match status" value="1"/>
</dbReference>
<dbReference type="SUPFAM" id="SSF75620">
    <property type="entry name" value="Release factor"/>
    <property type="match status" value="1"/>
</dbReference>
<dbReference type="NCBIfam" id="TIGR00019">
    <property type="entry name" value="prfA"/>
    <property type="match status" value="1"/>
</dbReference>
<dbReference type="FunFam" id="3.30.160.20:FF:000004">
    <property type="entry name" value="Peptide chain release factor 1"/>
    <property type="match status" value="1"/>
</dbReference>
<dbReference type="EMBL" id="GU943009">
    <property type="protein sequence ID" value="ADD93998.1"/>
    <property type="molecule type" value="Genomic_DNA"/>
</dbReference>
<dbReference type="SMART" id="SM00937">
    <property type="entry name" value="PCRF"/>
    <property type="match status" value="1"/>
</dbReference>
<evidence type="ECO:0000313" key="8">
    <source>
        <dbReference type="EMBL" id="ADD93998.1"/>
    </source>
</evidence>
<evidence type="ECO:0000256" key="5">
    <source>
        <dbReference type="HAMAP-Rule" id="MF_00093"/>
    </source>
</evidence>
<comment type="function">
    <text evidence="1 5">Peptide chain release factor 1 directs the termination of translation in response to the peptide chain termination codons UAG and UAA.</text>
</comment>
<dbReference type="Gene3D" id="3.30.70.1660">
    <property type="match status" value="1"/>
</dbReference>
<keyword evidence="3 5" id="KW-0488">Methylation</keyword>
<feature type="domain" description="Prokaryotic-type class I peptide chain release factors" evidence="7">
    <location>
        <begin position="225"/>
        <end position="241"/>
    </location>
</feature>
<dbReference type="GO" id="GO:0005737">
    <property type="term" value="C:cytoplasm"/>
    <property type="evidence" value="ECO:0007669"/>
    <property type="project" value="UniProtKB-SubCell"/>
</dbReference>
<dbReference type="Pfam" id="PF03462">
    <property type="entry name" value="PCRF"/>
    <property type="match status" value="1"/>
</dbReference>
<dbReference type="HAMAP" id="MF_00093">
    <property type="entry name" value="Rel_fac_1"/>
    <property type="match status" value="1"/>
</dbReference>
<dbReference type="InterPro" id="IPR045853">
    <property type="entry name" value="Pep_chain_release_fac_I_sf"/>
</dbReference>
<protein>
    <recommendedName>
        <fullName evidence="5 6">Peptide chain release factor 1</fullName>
        <shortName evidence="5">RF-1</shortName>
    </recommendedName>
</protein>
<evidence type="ECO:0000256" key="6">
    <source>
        <dbReference type="NCBIfam" id="TIGR00019"/>
    </source>
</evidence>
<dbReference type="InterPro" id="IPR005139">
    <property type="entry name" value="PCRF"/>
</dbReference>
<accession>D6PE47</accession>
<evidence type="ECO:0000259" key="7">
    <source>
        <dbReference type="PROSITE" id="PS00745"/>
    </source>
</evidence>
<dbReference type="Gene3D" id="6.10.140.1950">
    <property type="match status" value="1"/>
</dbReference>
<comment type="subcellular location">
    <subcellularLocation>
        <location evidence="5">Cytoplasm</location>
    </subcellularLocation>
</comment>